<name>A0A0L8IQT8_PSESX</name>
<dbReference type="Pfam" id="PF13304">
    <property type="entry name" value="AAA_21"/>
    <property type="match status" value="1"/>
</dbReference>
<dbReference type="InterPro" id="IPR051396">
    <property type="entry name" value="Bact_Antivir_Def_Nuclease"/>
</dbReference>
<keyword evidence="2" id="KW-0067">ATP-binding</keyword>
<evidence type="ECO:0000313" key="2">
    <source>
        <dbReference type="EMBL" id="KPW23171.1"/>
    </source>
</evidence>
<dbReference type="EMBL" id="LJPM01000158">
    <property type="protein sequence ID" value="KPW23171.1"/>
    <property type="molecule type" value="Genomic_DNA"/>
</dbReference>
<gene>
    <name evidence="2" type="ORF">ALO91_01666</name>
</gene>
<dbReference type="AlphaFoldDB" id="A0A0L8IQT8"/>
<proteinExistence type="predicted"/>
<dbReference type="PANTHER" id="PTHR43581">
    <property type="entry name" value="ATP/GTP PHOSPHATASE"/>
    <property type="match status" value="1"/>
</dbReference>
<dbReference type="RefSeq" id="WP_053275679.1">
    <property type="nucleotide sequence ID" value="NZ_LGAR01000109.1"/>
</dbReference>
<comment type="caution">
    <text evidence="2">The sequence shown here is derived from an EMBL/GenBank/DDBJ whole genome shotgun (WGS) entry which is preliminary data.</text>
</comment>
<evidence type="ECO:0000259" key="1">
    <source>
        <dbReference type="Pfam" id="PF13304"/>
    </source>
</evidence>
<dbReference type="GO" id="GO:0005524">
    <property type="term" value="F:ATP binding"/>
    <property type="evidence" value="ECO:0007669"/>
    <property type="project" value="UniProtKB-KW"/>
</dbReference>
<feature type="domain" description="ATPase AAA-type core" evidence="1">
    <location>
        <begin position="311"/>
        <end position="464"/>
    </location>
</feature>
<protein>
    <submittedName>
        <fullName evidence="2">Putative ATP-binding protein involved in virulence</fullName>
    </submittedName>
</protein>
<dbReference type="Gene3D" id="3.40.50.300">
    <property type="entry name" value="P-loop containing nucleotide triphosphate hydrolases"/>
    <property type="match status" value="1"/>
</dbReference>
<dbReference type="PATRIC" id="fig|199198.4.peg.4940"/>
<dbReference type="PANTHER" id="PTHR43581:SF4">
    <property type="entry name" value="ATP_GTP PHOSPHATASE"/>
    <property type="match status" value="1"/>
</dbReference>
<evidence type="ECO:0000313" key="3">
    <source>
        <dbReference type="Proteomes" id="UP000050297"/>
    </source>
</evidence>
<dbReference type="InterPro" id="IPR027417">
    <property type="entry name" value="P-loop_NTPase"/>
</dbReference>
<organism evidence="2 3">
    <name type="scientific">Pseudomonas syringae pv. aceris</name>
    <dbReference type="NCBI Taxonomy" id="199198"/>
    <lineage>
        <taxon>Bacteria</taxon>
        <taxon>Pseudomonadati</taxon>
        <taxon>Pseudomonadota</taxon>
        <taxon>Gammaproteobacteria</taxon>
        <taxon>Pseudomonadales</taxon>
        <taxon>Pseudomonadaceae</taxon>
        <taxon>Pseudomonas</taxon>
        <taxon>Pseudomonas syringae</taxon>
    </lineage>
</organism>
<dbReference type="InterPro" id="IPR003959">
    <property type="entry name" value="ATPase_AAA_core"/>
</dbReference>
<sequence length="567" mass="64158">MPGIEFYFSTALNIDNIDGIHLLQDHIGTYYSKAWDDFGYIVTFQVYHVEHGRRESLGRTKLLVNGYDDSSIYFLTSHDKVGESVRITKLLDHKKVVSLSSDIDYYRRIHALIPQRAEDYLRQICDGSYNLHAYGDFSNWEGFELSLFRDRLAKAILKKGYQIALGSYEAQEQFSFKLEGLPDNFDAVEFNFDNARQLGRTNINLLIGRNGVGKSHVLRHLIDLVTGVEKHAESWPFFHKVIVAAYSPFESFKTEVELSNALPNQAVAQTDGSHESDLTAKDEQERRRRLVNEYVYIGFRDPEGKFSLTWPKESSARALHRIVQYDADNKWTGGSRFELLFDTLSHSIDFDAVQVFNSDDSSIVLSRTTEAVRLSLATRKDFNYAAGIEFLKGGRTVPLSSGQTIYSYLLPNLVAEVDEESLLILDEPELYLHPSMEVGLLDMLKQLLAATKSNAIIATHSTILAREVERSAISVLRKVEDRTDVSRPNFETFGQTVEVIMGLAFDDYQTRKPYEDSIDEAVADCASPEEALEKLGPKVGDEALAYLSGKLIAGENDVEPDIERRPK</sequence>
<dbReference type="GO" id="GO:0016887">
    <property type="term" value="F:ATP hydrolysis activity"/>
    <property type="evidence" value="ECO:0007669"/>
    <property type="project" value="InterPro"/>
</dbReference>
<keyword evidence="2" id="KW-0547">Nucleotide-binding</keyword>
<reference evidence="2 3" key="1">
    <citation type="submission" date="2015-09" db="EMBL/GenBank/DDBJ databases">
        <title>Genome announcement of multiple Pseudomonas syringae strains.</title>
        <authorList>
            <person name="Thakur S."/>
            <person name="Wang P.W."/>
            <person name="Gong Y."/>
            <person name="Weir B.S."/>
            <person name="Guttman D.S."/>
        </authorList>
    </citation>
    <scope>NUCLEOTIDE SEQUENCE [LARGE SCALE GENOMIC DNA]</scope>
    <source>
        <strain evidence="2 3">ICMP2802</strain>
    </source>
</reference>
<accession>A0A0L8IQT8</accession>
<dbReference type="SUPFAM" id="SSF52540">
    <property type="entry name" value="P-loop containing nucleoside triphosphate hydrolases"/>
    <property type="match status" value="1"/>
</dbReference>
<dbReference type="Proteomes" id="UP000050297">
    <property type="component" value="Unassembled WGS sequence"/>
</dbReference>